<dbReference type="Proteomes" id="UP000235388">
    <property type="component" value="Unassembled WGS sequence"/>
</dbReference>
<dbReference type="EMBL" id="PGCJ01000100">
    <property type="protein sequence ID" value="PLW48810.1"/>
    <property type="molecule type" value="Genomic_DNA"/>
</dbReference>
<dbReference type="AlphaFoldDB" id="A0A2N5VFQ8"/>
<organism evidence="2 3">
    <name type="scientific">Puccinia coronata f. sp. avenae</name>
    <dbReference type="NCBI Taxonomy" id="200324"/>
    <lineage>
        <taxon>Eukaryota</taxon>
        <taxon>Fungi</taxon>
        <taxon>Dikarya</taxon>
        <taxon>Basidiomycota</taxon>
        <taxon>Pucciniomycotina</taxon>
        <taxon>Pucciniomycetes</taxon>
        <taxon>Pucciniales</taxon>
        <taxon>Pucciniaceae</taxon>
        <taxon>Puccinia</taxon>
    </lineage>
</organism>
<evidence type="ECO:0000313" key="3">
    <source>
        <dbReference type="Proteomes" id="UP000235388"/>
    </source>
</evidence>
<dbReference type="PANTHER" id="PTHR31912">
    <property type="entry name" value="IP13529P"/>
    <property type="match status" value="1"/>
</dbReference>
<reference evidence="2 3" key="1">
    <citation type="submission" date="2017-11" db="EMBL/GenBank/DDBJ databases">
        <title>De novo assembly and phasing of dikaryotic genomes from two isolates of Puccinia coronata f. sp. avenae, the causal agent of oat crown rust.</title>
        <authorList>
            <person name="Miller M.E."/>
            <person name="Zhang Y."/>
            <person name="Omidvar V."/>
            <person name="Sperschneider J."/>
            <person name="Schwessinger B."/>
            <person name="Raley C."/>
            <person name="Palmer J.M."/>
            <person name="Garnica D."/>
            <person name="Upadhyaya N."/>
            <person name="Rathjen J."/>
            <person name="Taylor J.M."/>
            <person name="Park R.F."/>
            <person name="Dodds P.N."/>
            <person name="Hirsch C.D."/>
            <person name="Kianian S.F."/>
            <person name="Figueroa M."/>
        </authorList>
    </citation>
    <scope>NUCLEOTIDE SEQUENCE [LARGE SCALE GENOMIC DNA]</scope>
    <source>
        <strain evidence="2">12NC29</strain>
    </source>
</reference>
<dbReference type="PANTHER" id="PTHR31912:SF34">
    <property type="entry name" value="NOTOCHORD-RELATED PROTEIN"/>
    <property type="match status" value="1"/>
</dbReference>
<evidence type="ECO:0000256" key="1">
    <source>
        <dbReference type="SAM" id="MobiDB-lite"/>
    </source>
</evidence>
<proteinExistence type="predicted"/>
<gene>
    <name evidence="2" type="ORF">PCANC_13743</name>
</gene>
<dbReference type="STRING" id="200324.A0A2N5VFQ8"/>
<accession>A0A2N5VFQ8</accession>
<sequence length="516" mass="57269">MEAESKKGKIIRHVPITLYADDTSGNLSKQFNKHISFFFTLSGLPPHLSNQEYNCHFLATSNVASVLEVAEPLVDGSSNHMALEGFSAWDCSISQTVLVNSVVLCFLADSPMHAEVTNTPNPGQSNHPCRMCKLSVEYKSEMKSLAYIQQFLHLDEAGNESPNPPRSWATTIKDKSIRRFGPASLFATEKFESYNGVLRQASIHSNRLAPSRDLATTFDNFSSLKFLVSGGVIHHDGNNSTSTASKNVQDIFLGNPVIQRAMGYNSHTARPPSVEAFPMVTKGRPRGSKDPAIPPELLASAPCSSILEVTELQIAKHDHLRKGVYVVVRVMTPCTDTVVGLVESLWARKRSHRTDYFVKVQGFTLGEIDQAYQMRSLRKTNHHSVIHIEKVAGTINVQHNCRKFNCPIKKTRQGQVERQDLKVLRPQVCHADNDHFIINSASLSNVELHHSIASLPTVPVSPMDWLQCVRDGYANWLYTPNHNANDILEEDEDDQSGDDAAEGDAEEEDAADDDID</sequence>
<feature type="region of interest" description="Disordered" evidence="1">
    <location>
        <begin position="486"/>
        <end position="516"/>
    </location>
</feature>
<name>A0A2N5VFQ8_9BASI</name>
<evidence type="ECO:0000313" key="2">
    <source>
        <dbReference type="EMBL" id="PLW48810.1"/>
    </source>
</evidence>
<dbReference type="OrthoDB" id="2506088at2759"/>
<keyword evidence="3" id="KW-1185">Reference proteome</keyword>
<feature type="compositionally biased region" description="Acidic residues" evidence="1">
    <location>
        <begin position="487"/>
        <end position="516"/>
    </location>
</feature>
<comment type="caution">
    <text evidence="2">The sequence shown here is derived from an EMBL/GenBank/DDBJ whole genome shotgun (WGS) entry which is preliminary data.</text>
</comment>
<protein>
    <submittedName>
        <fullName evidence="2">Uncharacterized protein</fullName>
    </submittedName>
</protein>